<dbReference type="InterPro" id="IPR036721">
    <property type="entry name" value="RCK_C_sf"/>
</dbReference>
<feature type="transmembrane region" description="Helical" evidence="9">
    <location>
        <begin position="214"/>
        <end position="231"/>
    </location>
</feature>
<dbReference type="GO" id="GO:1902600">
    <property type="term" value="P:proton transmembrane transport"/>
    <property type="evidence" value="ECO:0007669"/>
    <property type="project" value="InterPro"/>
</dbReference>
<feature type="transmembrane region" description="Helical" evidence="9">
    <location>
        <begin position="179"/>
        <end position="202"/>
    </location>
</feature>
<dbReference type="RefSeq" id="WP_003485658.1">
    <property type="nucleotide sequence ID" value="NZ_JXSU01000007.1"/>
</dbReference>
<dbReference type="Gene3D" id="1.20.1530.20">
    <property type="match status" value="1"/>
</dbReference>
<keyword evidence="8 9" id="KW-0472">Membrane</keyword>
<dbReference type="AlphaFoldDB" id="A0A0D1ALA8"/>
<keyword evidence="3" id="KW-0050">Antiport</keyword>
<organism evidence="11 12">
    <name type="scientific">Clostridium botulinum B2 450</name>
    <dbReference type="NCBI Taxonomy" id="1379739"/>
    <lineage>
        <taxon>Bacteria</taxon>
        <taxon>Bacillati</taxon>
        <taxon>Bacillota</taxon>
        <taxon>Clostridia</taxon>
        <taxon>Eubacteriales</taxon>
        <taxon>Clostridiaceae</taxon>
        <taxon>Clostridium</taxon>
    </lineage>
</organism>
<evidence type="ECO:0000259" key="10">
    <source>
        <dbReference type="PROSITE" id="PS51202"/>
    </source>
</evidence>
<dbReference type="PANTHER" id="PTHR32507:SF7">
    <property type="entry name" value="K(+)_H(+) ANTIPORTER NHAP2"/>
    <property type="match status" value="1"/>
</dbReference>
<dbReference type="GO" id="GO:0005886">
    <property type="term" value="C:plasma membrane"/>
    <property type="evidence" value="ECO:0007669"/>
    <property type="project" value="UniProtKB-SubCell"/>
</dbReference>
<dbReference type="OrthoDB" id="9810759at2"/>
<evidence type="ECO:0000256" key="8">
    <source>
        <dbReference type="ARBA" id="ARBA00023136"/>
    </source>
</evidence>
<dbReference type="Proteomes" id="UP000032250">
    <property type="component" value="Unassembled WGS sequence"/>
</dbReference>
<evidence type="ECO:0000256" key="6">
    <source>
        <dbReference type="ARBA" id="ARBA00022989"/>
    </source>
</evidence>
<evidence type="ECO:0000256" key="5">
    <source>
        <dbReference type="ARBA" id="ARBA00022692"/>
    </source>
</evidence>
<dbReference type="SUPFAM" id="SSF116726">
    <property type="entry name" value="TrkA C-terminal domain-like"/>
    <property type="match status" value="1"/>
</dbReference>
<dbReference type="NCBIfam" id="NF003716">
    <property type="entry name" value="PRK05326.1-3"/>
    <property type="match status" value="1"/>
</dbReference>
<dbReference type="InterPro" id="IPR038770">
    <property type="entry name" value="Na+/solute_symporter_sf"/>
</dbReference>
<dbReference type="GO" id="GO:0008324">
    <property type="term" value="F:monoatomic cation transmembrane transporter activity"/>
    <property type="evidence" value="ECO:0007669"/>
    <property type="project" value="InterPro"/>
</dbReference>
<reference evidence="11 12" key="1">
    <citation type="submission" date="2014-06" db="EMBL/GenBank/DDBJ databases">
        <title>Genome characterization of distinct group I Clostridium botulinum lineages.</title>
        <authorList>
            <person name="Giordani F."/>
            <person name="Anselmo A."/>
            <person name="Fillo S."/>
            <person name="Palozzi A.M."/>
            <person name="Fortunato A."/>
            <person name="Gentile B."/>
            <person name="Ciammaruconi A."/>
            <person name="Anniballi F."/>
            <person name="De Medici D."/>
            <person name="Lista F."/>
        </authorList>
    </citation>
    <scope>NUCLEOTIDE SEQUENCE [LARGE SCALE GENOMIC DNA]</scope>
    <source>
        <strain evidence="11 12">B2 450</strain>
    </source>
</reference>
<sequence>MNVLLISGVILFLCVISSKVLYKYGIPTLIIFLAIGMIMGSEGLGGIYFDNSQLASQLCNFGFLFIMFSGGFETNWKTAKPIIFPSTVLATIGVALTAFLIGIFAHHFLGMTFLEGMLLGSIISSTDAASVFSILRSKNLNLKNNLAPMLEMESGSNDPMSYMLTTIFLGVITGNEHNIVILLTTQILIGVLVGLLIGKIALWLMNKINLDIEGLYSVLAISIALLSYSIASATMGNGFLAVYITGLVMGNGKLVNKVSLVRYFDGISWLMQILLFFTLGLLVFPSQLLGVALKGTATAAFIIFVARPIAVFFVLTLFKKPIKDMLLVSWVGFRGVASIVFATYPLMAGLPVADEIFNIVFFVALVSVLVQGTLFVPIAKKLNLVGEEETVLKTFNDYEEFAVELLEVNIDKNSKMIGKAIEDMNIPGDVLIIMIRRGEKIITPNGSTVIKANDTIVFSAEDKNKLLKIDEKLKLA</sequence>
<evidence type="ECO:0000256" key="7">
    <source>
        <dbReference type="ARBA" id="ARBA00023065"/>
    </source>
</evidence>
<evidence type="ECO:0000256" key="4">
    <source>
        <dbReference type="ARBA" id="ARBA00022475"/>
    </source>
</evidence>
<dbReference type="GO" id="GO:0006813">
    <property type="term" value="P:potassium ion transport"/>
    <property type="evidence" value="ECO:0007669"/>
    <property type="project" value="InterPro"/>
</dbReference>
<keyword evidence="4" id="KW-1003">Cell membrane</keyword>
<dbReference type="HOGENOM" id="CLU_005912_9_1_9"/>
<feature type="transmembrane region" description="Helical" evidence="9">
    <location>
        <begin position="297"/>
        <end position="318"/>
    </location>
</feature>
<keyword evidence="7" id="KW-0406">Ion transport</keyword>
<evidence type="ECO:0000256" key="1">
    <source>
        <dbReference type="ARBA" id="ARBA00004651"/>
    </source>
</evidence>
<dbReference type="Gene3D" id="3.30.70.1450">
    <property type="entry name" value="Regulator of K+ conductance, C-terminal domain"/>
    <property type="match status" value="1"/>
</dbReference>
<dbReference type="Pfam" id="PF02080">
    <property type="entry name" value="TrkA_C"/>
    <property type="match status" value="1"/>
</dbReference>
<feature type="transmembrane region" description="Helical" evidence="9">
    <location>
        <begin position="28"/>
        <end position="49"/>
    </location>
</feature>
<evidence type="ECO:0000256" key="9">
    <source>
        <dbReference type="SAM" id="Phobius"/>
    </source>
</evidence>
<dbReference type="EMBL" id="JXSU01000007">
    <property type="protein sequence ID" value="KIS23924.1"/>
    <property type="molecule type" value="Genomic_DNA"/>
</dbReference>
<evidence type="ECO:0000256" key="2">
    <source>
        <dbReference type="ARBA" id="ARBA00022448"/>
    </source>
</evidence>
<feature type="transmembrane region" description="Helical" evidence="9">
    <location>
        <begin position="356"/>
        <end position="376"/>
    </location>
</feature>
<dbReference type="NCBIfam" id="NF003715">
    <property type="entry name" value="PRK05326.1-2"/>
    <property type="match status" value="1"/>
</dbReference>
<dbReference type="PATRIC" id="fig|1379739.3.peg.2373"/>
<name>A0A0D1ALA8_CLOBO</name>
<dbReference type="PROSITE" id="PS51202">
    <property type="entry name" value="RCK_C"/>
    <property type="match status" value="1"/>
</dbReference>
<comment type="caution">
    <text evidence="11">The sequence shown here is derived from an EMBL/GenBank/DDBJ whole genome shotgun (WGS) entry which is preliminary data.</text>
</comment>
<feature type="transmembrane region" description="Helical" evidence="9">
    <location>
        <begin position="267"/>
        <end position="285"/>
    </location>
</feature>
<evidence type="ECO:0000313" key="12">
    <source>
        <dbReference type="Proteomes" id="UP000032250"/>
    </source>
</evidence>
<comment type="subcellular location">
    <subcellularLocation>
        <location evidence="1">Cell membrane</location>
        <topology evidence="1">Multi-pass membrane protein</topology>
    </subcellularLocation>
</comment>
<dbReference type="GO" id="GO:0015297">
    <property type="term" value="F:antiporter activity"/>
    <property type="evidence" value="ECO:0007669"/>
    <property type="project" value="UniProtKB-KW"/>
</dbReference>
<keyword evidence="5 9" id="KW-0812">Transmembrane</keyword>
<dbReference type="InterPro" id="IPR006037">
    <property type="entry name" value="RCK_C"/>
</dbReference>
<evidence type="ECO:0000313" key="11">
    <source>
        <dbReference type="EMBL" id="KIS23924.1"/>
    </source>
</evidence>
<feature type="domain" description="RCK C-terminal" evidence="10">
    <location>
        <begin position="393"/>
        <end position="475"/>
    </location>
</feature>
<dbReference type="PANTHER" id="PTHR32507">
    <property type="entry name" value="NA(+)/H(+) ANTIPORTER 1"/>
    <property type="match status" value="1"/>
</dbReference>
<dbReference type="Pfam" id="PF00999">
    <property type="entry name" value="Na_H_Exchanger"/>
    <property type="match status" value="1"/>
</dbReference>
<accession>A0A0D1ALA8</accession>
<proteinExistence type="predicted"/>
<feature type="transmembrane region" description="Helical" evidence="9">
    <location>
        <begin position="58"/>
        <end position="76"/>
    </location>
</feature>
<evidence type="ECO:0000256" key="3">
    <source>
        <dbReference type="ARBA" id="ARBA00022449"/>
    </source>
</evidence>
<protein>
    <submittedName>
        <fullName evidence="11">Potassium transporter</fullName>
    </submittedName>
</protein>
<feature type="transmembrane region" description="Helical" evidence="9">
    <location>
        <begin position="325"/>
        <end position="344"/>
    </location>
</feature>
<gene>
    <name evidence="11" type="ORF">N495_10065</name>
</gene>
<feature type="transmembrane region" description="Helical" evidence="9">
    <location>
        <begin position="82"/>
        <end position="105"/>
    </location>
</feature>
<dbReference type="InterPro" id="IPR006153">
    <property type="entry name" value="Cation/H_exchanger_TM"/>
</dbReference>
<keyword evidence="6 9" id="KW-1133">Transmembrane helix</keyword>
<keyword evidence="2" id="KW-0813">Transport</keyword>